<feature type="compositionally biased region" description="Acidic residues" evidence="1">
    <location>
        <begin position="156"/>
        <end position="167"/>
    </location>
</feature>
<reference evidence="5" key="2">
    <citation type="submission" date="2020-10" db="UniProtKB">
        <authorList>
            <consortium name="WormBaseParasite"/>
        </authorList>
    </citation>
    <scope>IDENTIFICATION</scope>
</reference>
<evidence type="ECO:0000256" key="1">
    <source>
        <dbReference type="SAM" id="MobiDB-lite"/>
    </source>
</evidence>
<evidence type="ECO:0000313" key="4">
    <source>
        <dbReference type="Proteomes" id="UP000492821"/>
    </source>
</evidence>
<keyword evidence="2" id="KW-0472">Membrane</keyword>
<feature type="compositionally biased region" description="Low complexity" evidence="1">
    <location>
        <begin position="231"/>
        <end position="244"/>
    </location>
</feature>
<proteinExistence type="predicted"/>
<keyword evidence="4" id="KW-1185">Reference proteome</keyword>
<keyword evidence="2" id="KW-1133">Transmembrane helix</keyword>
<sequence>MSSIQLLVILITLCVVFRCYDATSTKQFDDGVELVGVGDAEVIINGGLSFYISSSCTHVKMCYSTKTIPGKKYTNKASECHQESCLLEINPKIFFYSGVLHTITQNNKVTATFNVNDRDYCPLKTLTGNPILEILKIPDGCPITVVGASLPQPIEETVESEKNEEEERTTSEQPVQKSTNRWLIPVVAVAAVFCLLASGANVYIIHRVCKARKEENAELPVHSVQQPPNVASKSPAPTSPASLPLQTPPATSTPQPLETEPISPSVATPSREVEKVKRKTKKQRKSRITAVTEPAMKSITAKDVSPPFTMAAKLTEDAPRNLHRNDMLRYAGMYPCQSGSQLDPFLQHIYEQVPDDERFDDILKRLSIPALLVVVFRENIEIETRRSAYKRIRQLLIQVNSMYPKTQLRGMAYPVCLIPALIDKDARAFFEGANDLTYSTPIEVINQLKKYEDSDVDERTDETQPTFSDGKKRDVMGSVEVLGTQTTATTTVKEDLF</sequence>
<feature type="region of interest" description="Disordered" evidence="1">
    <location>
        <begin position="152"/>
        <end position="177"/>
    </location>
</feature>
<feature type="signal peptide" evidence="3">
    <location>
        <begin position="1"/>
        <end position="22"/>
    </location>
</feature>
<evidence type="ECO:0000256" key="3">
    <source>
        <dbReference type="SAM" id="SignalP"/>
    </source>
</evidence>
<organism evidence="4 5">
    <name type="scientific">Panagrellus redivivus</name>
    <name type="common">Microworm</name>
    <dbReference type="NCBI Taxonomy" id="6233"/>
    <lineage>
        <taxon>Eukaryota</taxon>
        <taxon>Metazoa</taxon>
        <taxon>Ecdysozoa</taxon>
        <taxon>Nematoda</taxon>
        <taxon>Chromadorea</taxon>
        <taxon>Rhabditida</taxon>
        <taxon>Tylenchina</taxon>
        <taxon>Panagrolaimomorpha</taxon>
        <taxon>Panagrolaimoidea</taxon>
        <taxon>Panagrolaimidae</taxon>
        <taxon>Panagrellus</taxon>
    </lineage>
</organism>
<dbReference type="WBParaSite" id="Pan_g10216.t1">
    <property type="protein sequence ID" value="Pan_g10216.t1"/>
    <property type="gene ID" value="Pan_g10216"/>
</dbReference>
<keyword evidence="2" id="KW-0812">Transmembrane</keyword>
<feature type="transmembrane region" description="Helical" evidence="2">
    <location>
        <begin position="182"/>
        <end position="204"/>
    </location>
</feature>
<reference evidence="4" key="1">
    <citation type="journal article" date="2013" name="Genetics">
        <title>The draft genome and transcriptome of Panagrellus redivivus are shaped by the harsh demands of a free-living lifestyle.</title>
        <authorList>
            <person name="Srinivasan J."/>
            <person name="Dillman A.R."/>
            <person name="Macchietto M.G."/>
            <person name="Heikkinen L."/>
            <person name="Lakso M."/>
            <person name="Fracchia K.M."/>
            <person name="Antoshechkin I."/>
            <person name="Mortazavi A."/>
            <person name="Wong G."/>
            <person name="Sternberg P.W."/>
        </authorList>
    </citation>
    <scope>NUCLEOTIDE SEQUENCE [LARGE SCALE GENOMIC DNA]</scope>
    <source>
        <strain evidence="4">MT8872</strain>
    </source>
</reference>
<dbReference type="Proteomes" id="UP000492821">
    <property type="component" value="Unassembled WGS sequence"/>
</dbReference>
<name>A0A7E4ZQ02_PANRE</name>
<evidence type="ECO:0000313" key="5">
    <source>
        <dbReference type="WBParaSite" id="Pan_g10216.t1"/>
    </source>
</evidence>
<accession>A0A7E4ZQ02</accession>
<evidence type="ECO:0000256" key="2">
    <source>
        <dbReference type="SAM" id="Phobius"/>
    </source>
</evidence>
<feature type="chain" id="PRO_5028905034" evidence="3">
    <location>
        <begin position="23"/>
        <end position="497"/>
    </location>
</feature>
<protein>
    <submittedName>
        <fullName evidence="5">Uncharacterized protein</fullName>
    </submittedName>
</protein>
<keyword evidence="3" id="KW-0732">Signal</keyword>
<dbReference type="AlphaFoldDB" id="A0A7E4ZQ02"/>
<feature type="compositionally biased region" description="Basic residues" evidence="1">
    <location>
        <begin position="276"/>
        <end position="287"/>
    </location>
</feature>
<feature type="region of interest" description="Disordered" evidence="1">
    <location>
        <begin position="220"/>
        <end position="289"/>
    </location>
</feature>